<feature type="signal peptide" evidence="2">
    <location>
        <begin position="1"/>
        <end position="31"/>
    </location>
</feature>
<feature type="compositionally biased region" description="Polar residues" evidence="1">
    <location>
        <begin position="850"/>
        <end position="870"/>
    </location>
</feature>
<reference evidence="3" key="1">
    <citation type="submission" date="2023-03" db="EMBL/GenBank/DDBJ databases">
        <title>Massive genome expansion in bonnet fungi (Mycena s.s.) driven by repeated elements and novel gene families across ecological guilds.</title>
        <authorList>
            <consortium name="Lawrence Berkeley National Laboratory"/>
            <person name="Harder C.B."/>
            <person name="Miyauchi S."/>
            <person name="Viragh M."/>
            <person name="Kuo A."/>
            <person name="Thoen E."/>
            <person name="Andreopoulos B."/>
            <person name="Lu D."/>
            <person name="Skrede I."/>
            <person name="Drula E."/>
            <person name="Henrissat B."/>
            <person name="Morin E."/>
            <person name="Kohler A."/>
            <person name="Barry K."/>
            <person name="LaButti K."/>
            <person name="Morin E."/>
            <person name="Salamov A."/>
            <person name="Lipzen A."/>
            <person name="Mereny Z."/>
            <person name="Hegedus B."/>
            <person name="Baldrian P."/>
            <person name="Stursova M."/>
            <person name="Weitz H."/>
            <person name="Taylor A."/>
            <person name="Grigoriev I.V."/>
            <person name="Nagy L.G."/>
            <person name="Martin F."/>
            <person name="Kauserud H."/>
        </authorList>
    </citation>
    <scope>NUCLEOTIDE SEQUENCE</scope>
    <source>
        <strain evidence="3">CBHHK188m</strain>
    </source>
</reference>
<evidence type="ECO:0000256" key="2">
    <source>
        <dbReference type="SAM" id="SignalP"/>
    </source>
</evidence>
<feature type="region of interest" description="Disordered" evidence="1">
    <location>
        <begin position="33"/>
        <end position="70"/>
    </location>
</feature>
<feature type="compositionally biased region" description="Pro residues" evidence="1">
    <location>
        <begin position="816"/>
        <end position="827"/>
    </location>
</feature>
<feature type="region of interest" description="Disordered" evidence="1">
    <location>
        <begin position="801"/>
        <end position="959"/>
    </location>
</feature>
<keyword evidence="2" id="KW-0732">Signal</keyword>
<evidence type="ECO:0000256" key="1">
    <source>
        <dbReference type="SAM" id="MobiDB-lite"/>
    </source>
</evidence>
<feature type="compositionally biased region" description="Basic and acidic residues" evidence="1">
    <location>
        <begin position="314"/>
        <end position="334"/>
    </location>
</feature>
<feature type="compositionally biased region" description="Basic and acidic residues" evidence="1">
    <location>
        <begin position="274"/>
        <end position="305"/>
    </location>
</feature>
<feature type="compositionally biased region" description="Basic residues" evidence="1">
    <location>
        <begin position="368"/>
        <end position="377"/>
    </location>
</feature>
<dbReference type="EMBL" id="JARJLG010000286">
    <property type="protein sequence ID" value="KAJ7719878.1"/>
    <property type="molecule type" value="Genomic_DNA"/>
</dbReference>
<evidence type="ECO:0000313" key="4">
    <source>
        <dbReference type="Proteomes" id="UP001215280"/>
    </source>
</evidence>
<evidence type="ECO:0000313" key="3">
    <source>
        <dbReference type="EMBL" id="KAJ7719878.1"/>
    </source>
</evidence>
<protein>
    <submittedName>
        <fullName evidence="3">Uncharacterized protein</fullName>
    </submittedName>
</protein>
<feature type="compositionally biased region" description="Basic residues" evidence="1">
    <location>
        <begin position="37"/>
        <end position="51"/>
    </location>
</feature>
<dbReference type="Proteomes" id="UP001215280">
    <property type="component" value="Unassembled WGS sequence"/>
</dbReference>
<gene>
    <name evidence="3" type="ORF">DFH07DRAFT_784540</name>
</gene>
<comment type="caution">
    <text evidence="3">The sequence shown here is derived from an EMBL/GenBank/DDBJ whole genome shotgun (WGS) entry which is preliminary data.</text>
</comment>
<accession>A0AAD7HGM3</accession>
<keyword evidence="4" id="KW-1185">Reference proteome</keyword>
<proteinExistence type="predicted"/>
<feature type="compositionally biased region" description="Basic and acidic residues" evidence="1">
    <location>
        <begin position="406"/>
        <end position="427"/>
    </location>
</feature>
<name>A0AAD7HGM3_9AGAR</name>
<organism evidence="3 4">
    <name type="scientific">Mycena maculata</name>
    <dbReference type="NCBI Taxonomy" id="230809"/>
    <lineage>
        <taxon>Eukaryota</taxon>
        <taxon>Fungi</taxon>
        <taxon>Dikarya</taxon>
        <taxon>Basidiomycota</taxon>
        <taxon>Agaricomycotina</taxon>
        <taxon>Agaricomycetes</taxon>
        <taxon>Agaricomycetidae</taxon>
        <taxon>Agaricales</taxon>
        <taxon>Marasmiineae</taxon>
        <taxon>Mycenaceae</taxon>
        <taxon>Mycena</taxon>
    </lineage>
</organism>
<sequence length="1446" mass="162549">MSNQPRRAVLLRARARLVLHLLSWSVYVSESMEGGGRRTHKSHRRAAHAHRCAPSTPRPTANRKDMEDGLLDNRLPPQHGAVSHPNDSSALCAVRSLRVTSALSAREATFVKSFHESVSRFARRSRCHVSKSNRMERETCTTCAFSVKSKRNLPSIPPDAQPALVPAAPEAQALELAPLYVLPSSLRESSRDWRASTRTARPTPRPIHLRYDSAYRGAPALDVAQWFGGPATKRVSNGAMEDEGKGNDEERKEAMLKHCSEERKEGGTVAMEVGSHRSANDNEEVREVPQEKEDVDRRGRQERGSRGAKTRTYRAREHPPRTKSIPPDEHDPHRLRAAGKTITTRRGEELAAPPHAPPRPNAEEKHHQVLRRPRRLKYSSYAKPNTLKLSTLGRARPPPRRGRGGGVERQRVQPEEERREDAAKEGGHPSFRSAPWRSSFFRTGQAFGDDNIPTIQSSTAFPSDHLLISVLCVLLQTSRTADSKWDKVTHAVRAALKEILGIPRFGARPEKVSSETTRSFFAYFLPWQVLDLALSLLEASHPAVSQSAPLVGKCEKSLELLLKYYPEHGFRWLEFLGEWPKILLDARAILNNMNIMDAVNTSLEEKASNYLKTIEATGKTRGNYYNIEENIRHAAWMFCAILKVIDVFGFASAFIQTFQSGKYPSTLDELIPAFEHRARALHLNLSIQELERHVIAAGINISKLAIGLSLAISTSPLVLLCPIRLYSLNNTTVEVLYWVWKYYGNHDDIALSRWESKIWHAVISVALTGQSIADAWAEIVEREDPSQVPVESDPSWAIFRIPKTGESPPFSGEHPSPVPSISAPPPSTGEHPSSAASISTPPPTGEHLSSAPSISTFSAQSGNSESTPRPTVSHPPKSLPTLKQKQTRSTTDRAKRKASSQGGPSEEKKPKRNLKRLSKNERDEDLSDEWDNNSHSSENNESNPPDERPETPGLDDMECDSGMILKSYQQKFSIGLHNASVMDLNVIFYGTQQSQSQQYSFMTELVQLEQMPTVMSSDPVSELQDPPSRETHPNFCLHRPALWKSASSVVGEEMFLRMGLRLDDESFHMEDLYYSTALHLHVVNRSLRVFLVDDSAQRLHLLNTPVQSVDRINPLSYLDTGERAETQCRNREFGEQRLPTDMREWVTAAMAQVRTQISFSPMATVLVAESGERVVWIATGPMDVITALQSVSCEQDIVKRFSWQAVLLSQGNSLYLPANVLYTTFVTKTSLLRGHCFISTSTILDTICGACHKAPAEIMIHGPLLARIFCFWSFELQAAEYRPQVSSPSPHLPNFKNWKDVYGMMMLGNFVLLSQALDERSYRKPTISRDDRNDAHSACCDVVTFRKWFLERYIVACGSPPTQKLRASELFDLLPVYHASLKWRSKQDAQVPKAFEKKVEEMLEEYMPSLTHRYQFMNLRHDPLPPTSLVPWANCDYKVLRADGRN</sequence>
<feature type="chain" id="PRO_5042227388" evidence="2">
    <location>
        <begin position="32"/>
        <end position="1446"/>
    </location>
</feature>
<feature type="compositionally biased region" description="Basic and acidic residues" evidence="1">
    <location>
        <begin position="242"/>
        <end position="266"/>
    </location>
</feature>
<feature type="region of interest" description="Disordered" evidence="1">
    <location>
        <begin position="230"/>
        <end position="435"/>
    </location>
</feature>
<feature type="compositionally biased region" description="Low complexity" evidence="1">
    <location>
        <begin position="933"/>
        <end position="943"/>
    </location>
</feature>